<dbReference type="Proteomes" id="UP000327044">
    <property type="component" value="Unassembled WGS sequence"/>
</dbReference>
<organism evidence="2">
    <name type="scientific">Photinus pyralis</name>
    <name type="common">Common eastern firefly</name>
    <name type="synonym">Lampyris pyralis</name>
    <dbReference type="NCBI Taxonomy" id="7054"/>
    <lineage>
        <taxon>Eukaryota</taxon>
        <taxon>Metazoa</taxon>
        <taxon>Ecdysozoa</taxon>
        <taxon>Arthropoda</taxon>
        <taxon>Hexapoda</taxon>
        <taxon>Insecta</taxon>
        <taxon>Pterygota</taxon>
        <taxon>Neoptera</taxon>
        <taxon>Endopterygota</taxon>
        <taxon>Coleoptera</taxon>
        <taxon>Polyphaga</taxon>
        <taxon>Elateriformia</taxon>
        <taxon>Elateroidea</taxon>
        <taxon>Lampyridae</taxon>
        <taxon>Lampyrinae</taxon>
        <taxon>Photinus</taxon>
    </lineage>
</organism>
<reference evidence="3 4" key="2">
    <citation type="journal article" date="2018" name="Elife">
        <title>Firefly genomes illuminate parallel origins of bioluminescence in beetles.</title>
        <authorList>
            <person name="Fallon T.R."/>
            <person name="Lower S.E."/>
            <person name="Chang C.H."/>
            <person name="Bessho-Uehara M."/>
            <person name="Martin G.J."/>
            <person name="Bewick A.J."/>
            <person name="Behringer M."/>
            <person name="Debat H.J."/>
            <person name="Wong I."/>
            <person name="Day J.C."/>
            <person name="Suvorov A."/>
            <person name="Silva C.J."/>
            <person name="Stanger-Hall K.F."/>
            <person name="Hall D.W."/>
            <person name="Schmitz R.J."/>
            <person name="Nelson D.R."/>
            <person name="Lewis S.M."/>
            <person name="Shigenobu S."/>
            <person name="Bybee S.M."/>
            <person name="Larracuente A.M."/>
            <person name="Oba Y."/>
            <person name="Weng J.K."/>
        </authorList>
    </citation>
    <scope>NUCLEOTIDE SEQUENCE [LARGE SCALE GENOMIC DNA]</scope>
    <source>
        <strain evidence="3">1611_PpyrPB1</strain>
        <tissue evidence="3">Whole body</tissue>
    </source>
</reference>
<dbReference type="InParanoid" id="A0A1Y1KHN4"/>
<reference evidence="2" key="1">
    <citation type="journal article" date="2016" name="Sci. Rep.">
        <title>Molecular characterization of firefly nuptial gifts: a multi-omics approach sheds light on postcopulatory sexual selection.</title>
        <authorList>
            <person name="Al-Wathiqui N."/>
            <person name="Fallon T.R."/>
            <person name="South A."/>
            <person name="Weng J.K."/>
            <person name="Lewis S.M."/>
        </authorList>
    </citation>
    <scope>NUCLEOTIDE SEQUENCE</scope>
</reference>
<keyword evidence="4" id="KW-1185">Reference proteome</keyword>
<proteinExistence type="predicted"/>
<evidence type="ECO:0000313" key="3">
    <source>
        <dbReference type="EMBL" id="KAB0796196.1"/>
    </source>
</evidence>
<name>A0A1Y1KHN4_PHOPY</name>
<reference evidence="3" key="3">
    <citation type="submission" date="2019-08" db="EMBL/GenBank/DDBJ databases">
        <authorList>
            <consortium name="Photinus pyralis genome working group"/>
            <person name="Fallon T.R."/>
            <person name="Sander Lower S.E."/>
            <person name="Weng J.-K."/>
        </authorList>
    </citation>
    <scope>NUCLEOTIDE SEQUENCE</scope>
    <source>
        <strain evidence="3">1611_PpyrPB1</strain>
        <tissue evidence="3">Whole body</tissue>
    </source>
</reference>
<keyword evidence="1" id="KW-0732">Signal</keyword>
<feature type="chain" id="PRO_5036029758" description="Right handed beta helix domain-containing protein" evidence="1">
    <location>
        <begin position="20"/>
        <end position="436"/>
    </location>
</feature>
<dbReference type="OrthoDB" id="5970161at2759"/>
<dbReference type="AlphaFoldDB" id="A0A1Y1KHN4"/>
<dbReference type="EMBL" id="GEZM01085908">
    <property type="protein sequence ID" value="JAV59901.1"/>
    <property type="molecule type" value="Transcribed_RNA"/>
</dbReference>
<accession>A0A1Y1KHN4</accession>
<protein>
    <recommendedName>
        <fullName evidence="5">Right handed beta helix domain-containing protein</fullName>
    </recommendedName>
</protein>
<evidence type="ECO:0008006" key="5">
    <source>
        <dbReference type="Google" id="ProtNLM"/>
    </source>
</evidence>
<feature type="signal peptide" evidence="1">
    <location>
        <begin position="1"/>
        <end position="19"/>
    </location>
</feature>
<evidence type="ECO:0000256" key="1">
    <source>
        <dbReference type="SAM" id="SignalP"/>
    </source>
</evidence>
<sequence length="436" mass="49012">MKVDVLVLLCISYLKSCLSFKVQFRSCEEKGFQCVDSVSHSGRQDVTYECPSDDLKDITLDFWIWDLPPNIDIDKLTIKNCHTLRLRFGCTELYRNITILYVHHVVNLRIFEDDTSCNPTAVIFEHVDFIRSIPKRSFSQARCHEQHCGLKQLVFENVKIGVIETNAIELSDSVQLFRITNTMIDLIEAAGIRISARKFASVYILNSAMDNVEALGVQVDASKFVIADTSIDDLSFAGISASVRTFEFTSNSIGNSSSGALAISAESVDVLRNKFQYLQSGAFNKIGPRQGIFRFNFLGNYVRYVDVGGLHPQDGSRVHTTYANNSFYCTCEGLSWLGCNTSFGVGYEPINDFYKHILEKANNNTCIFDSDCILPLGAVQKIAPNGICQTSTIYDQSRFCDNYDDSSSARLTNSLRLAFSCFAVLIYYNFQYLCIL</sequence>
<dbReference type="EMBL" id="VVIM01000007">
    <property type="protein sequence ID" value="KAB0796196.1"/>
    <property type="molecule type" value="Genomic_DNA"/>
</dbReference>
<gene>
    <name evidence="3" type="ORF">PPYR_10257</name>
</gene>
<evidence type="ECO:0000313" key="2">
    <source>
        <dbReference type="EMBL" id="JAV59901.1"/>
    </source>
</evidence>
<evidence type="ECO:0000313" key="4">
    <source>
        <dbReference type="Proteomes" id="UP000327044"/>
    </source>
</evidence>